<dbReference type="EMBL" id="JBHSWW010000305">
    <property type="protein sequence ID" value="MFC6754592.1"/>
    <property type="molecule type" value="Genomic_DNA"/>
</dbReference>
<keyword evidence="2" id="KW-1185">Reference proteome</keyword>
<comment type="caution">
    <text evidence="1">The sequence shown here is derived from an EMBL/GenBank/DDBJ whole genome shotgun (WGS) entry which is preliminary data.</text>
</comment>
<protein>
    <recommendedName>
        <fullName evidence="3">DUF3459 domain-containing protein</fullName>
    </recommendedName>
</protein>
<proteinExistence type="predicted"/>
<feature type="non-terminal residue" evidence="1">
    <location>
        <position position="1"/>
    </location>
</feature>
<accession>A0ABD5SI37</accession>
<gene>
    <name evidence="1" type="ORF">ACFQEU_14165</name>
</gene>
<reference evidence="1 2" key="1">
    <citation type="journal article" date="2019" name="Int. J. Syst. Evol. Microbiol.">
        <title>The Global Catalogue of Microorganisms (GCM) 10K type strain sequencing project: providing services to taxonomists for standard genome sequencing and annotation.</title>
        <authorList>
            <consortium name="The Broad Institute Genomics Platform"/>
            <consortium name="The Broad Institute Genome Sequencing Center for Infectious Disease"/>
            <person name="Wu L."/>
            <person name="Ma J."/>
        </authorList>
    </citation>
    <scope>NUCLEOTIDE SEQUENCE [LARGE SCALE GENOMIC DNA]</scope>
    <source>
        <strain evidence="1 2">CGMCC 1.3239</strain>
    </source>
</reference>
<dbReference type="Proteomes" id="UP001596442">
    <property type="component" value="Unassembled WGS sequence"/>
</dbReference>
<evidence type="ECO:0000313" key="1">
    <source>
        <dbReference type="EMBL" id="MFC6754592.1"/>
    </source>
</evidence>
<sequence>APRDADSGVPAGDTDGPERLLVVVNFADDPATVTVPEGVERDLFVAERGEGDDRVDGTVVVDTLAVLV</sequence>
<organism evidence="1 2">
    <name type="scientific">Halorubrum tibetense</name>
    <dbReference type="NCBI Taxonomy" id="175631"/>
    <lineage>
        <taxon>Archaea</taxon>
        <taxon>Methanobacteriati</taxon>
        <taxon>Methanobacteriota</taxon>
        <taxon>Stenosarchaea group</taxon>
        <taxon>Halobacteria</taxon>
        <taxon>Halobacteriales</taxon>
        <taxon>Haloferacaceae</taxon>
        <taxon>Halorubrum</taxon>
    </lineage>
</organism>
<name>A0ABD5SI37_9EURY</name>
<evidence type="ECO:0008006" key="3">
    <source>
        <dbReference type="Google" id="ProtNLM"/>
    </source>
</evidence>
<dbReference type="AlphaFoldDB" id="A0ABD5SI37"/>
<evidence type="ECO:0000313" key="2">
    <source>
        <dbReference type="Proteomes" id="UP001596442"/>
    </source>
</evidence>
<dbReference type="RefSeq" id="WP_379783196.1">
    <property type="nucleotide sequence ID" value="NZ_JBHSWW010000305.1"/>
</dbReference>